<feature type="domain" description="MucB/RseB N-terminal" evidence="5">
    <location>
        <begin position="26"/>
        <end position="196"/>
    </location>
</feature>
<dbReference type="Gene3D" id="3.30.200.100">
    <property type="entry name" value="MucB/RseB, C-terminal domain"/>
    <property type="match status" value="1"/>
</dbReference>
<evidence type="ECO:0000256" key="3">
    <source>
        <dbReference type="ARBA" id="ARBA00022729"/>
    </source>
</evidence>
<dbReference type="PIRSF" id="PIRSF005427">
    <property type="entry name" value="RseB"/>
    <property type="match status" value="1"/>
</dbReference>
<gene>
    <name evidence="7" type="ORF">METZ01_LOCUS53240</name>
</gene>
<evidence type="ECO:0000313" key="7">
    <source>
        <dbReference type="EMBL" id="SVA00386.1"/>
    </source>
</evidence>
<dbReference type="EMBL" id="UINC01002795">
    <property type="protein sequence ID" value="SVA00386.1"/>
    <property type="molecule type" value="Genomic_DNA"/>
</dbReference>
<evidence type="ECO:0000256" key="2">
    <source>
        <dbReference type="ARBA" id="ARBA00008150"/>
    </source>
</evidence>
<sequence length="327" mass="36981">MISSICRSAVLVLVISAVTVPGAERSALEWLDVMNRAFRTLDYDGVFSYQSGAGLTTLRLVHVVIDGIEHERIIHLDGARREFVRRGREITRILQPKDKILELEKAVPPTPFVQAFSSRLDAIGDVYKVELNGSGRVAGRRAIRLRIVPRDEDRYGVGIWLDHATGLLLRYERYDLQGSRLEGFQFGHLTIGDIPRTAVIPEEHAGAVTTKWKLESRGEFPVERPMHWRPQWVPRGFDRYRSNISPAMRDRDRVDATIYTDGFATFSVFVQAMPNRRVVNFERRNGATAVVTRTLQGPMGKNQLVTVVGEVPAATARKIATDMLYLR</sequence>
<evidence type="ECO:0000256" key="4">
    <source>
        <dbReference type="ARBA" id="ARBA00022764"/>
    </source>
</evidence>
<dbReference type="GO" id="GO:0032885">
    <property type="term" value="P:regulation of polysaccharide biosynthetic process"/>
    <property type="evidence" value="ECO:0007669"/>
    <property type="project" value="TreeGrafter"/>
</dbReference>
<protein>
    <recommendedName>
        <fullName evidence="8">MucB/RseB N-terminal domain-containing protein</fullName>
    </recommendedName>
</protein>
<feature type="domain" description="MucB/RseB C-terminal" evidence="6">
    <location>
        <begin position="225"/>
        <end position="323"/>
    </location>
</feature>
<keyword evidence="4" id="KW-0574">Periplasm</keyword>
<accession>A0A381S8M3</accession>
<dbReference type="InterPro" id="IPR033436">
    <property type="entry name" value="MucB/RseB_C"/>
</dbReference>
<dbReference type="AlphaFoldDB" id="A0A381S8M3"/>
<dbReference type="InterPro" id="IPR038484">
    <property type="entry name" value="MucB/RseB_C_sf"/>
</dbReference>
<evidence type="ECO:0000259" key="5">
    <source>
        <dbReference type="Pfam" id="PF03888"/>
    </source>
</evidence>
<evidence type="ECO:0008006" key="8">
    <source>
        <dbReference type="Google" id="ProtNLM"/>
    </source>
</evidence>
<dbReference type="Gene3D" id="2.50.20.10">
    <property type="entry name" value="Lipoprotein localisation LolA/LolB/LppX"/>
    <property type="match status" value="1"/>
</dbReference>
<name>A0A381S8M3_9ZZZZ</name>
<evidence type="ECO:0000256" key="1">
    <source>
        <dbReference type="ARBA" id="ARBA00004418"/>
    </source>
</evidence>
<organism evidence="7">
    <name type="scientific">marine metagenome</name>
    <dbReference type="NCBI Taxonomy" id="408172"/>
    <lineage>
        <taxon>unclassified sequences</taxon>
        <taxon>metagenomes</taxon>
        <taxon>ecological metagenomes</taxon>
    </lineage>
</organism>
<dbReference type="PANTHER" id="PTHR38782:SF1">
    <property type="entry name" value="SIGMA-E FACTOR REGULATORY PROTEIN RSEB"/>
    <property type="match status" value="1"/>
</dbReference>
<dbReference type="InterPro" id="IPR005588">
    <property type="entry name" value="MucB_RseB"/>
</dbReference>
<keyword evidence="3" id="KW-0732">Signal</keyword>
<dbReference type="Pfam" id="PF17188">
    <property type="entry name" value="MucB_RseB_C"/>
    <property type="match status" value="1"/>
</dbReference>
<dbReference type="InterPro" id="IPR033434">
    <property type="entry name" value="MucB/RseB_N"/>
</dbReference>
<dbReference type="GO" id="GO:0030288">
    <property type="term" value="C:outer membrane-bounded periplasmic space"/>
    <property type="evidence" value="ECO:0007669"/>
    <property type="project" value="TreeGrafter"/>
</dbReference>
<comment type="similarity">
    <text evidence="2">Belongs to the RseB family.</text>
</comment>
<dbReference type="PANTHER" id="PTHR38782">
    <property type="match status" value="1"/>
</dbReference>
<dbReference type="CDD" id="cd16327">
    <property type="entry name" value="RseB"/>
    <property type="match status" value="1"/>
</dbReference>
<dbReference type="GO" id="GO:0045152">
    <property type="term" value="F:antisigma factor binding"/>
    <property type="evidence" value="ECO:0007669"/>
    <property type="project" value="TreeGrafter"/>
</dbReference>
<reference evidence="7" key="1">
    <citation type="submission" date="2018-05" db="EMBL/GenBank/DDBJ databases">
        <authorList>
            <person name="Lanie J.A."/>
            <person name="Ng W.-L."/>
            <person name="Kazmierczak K.M."/>
            <person name="Andrzejewski T.M."/>
            <person name="Davidsen T.M."/>
            <person name="Wayne K.J."/>
            <person name="Tettelin H."/>
            <person name="Glass J.I."/>
            <person name="Rusch D."/>
            <person name="Podicherti R."/>
            <person name="Tsui H.-C.T."/>
            <person name="Winkler M.E."/>
        </authorList>
    </citation>
    <scope>NUCLEOTIDE SEQUENCE</scope>
</reference>
<evidence type="ECO:0000259" key="6">
    <source>
        <dbReference type="Pfam" id="PF17188"/>
    </source>
</evidence>
<dbReference type="Pfam" id="PF03888">
    <property type="entry name" value="MucB_RseB"/>
    <property type="match status" value="1"/>
</dbReference>
<comment type="subcellular location">
    <subcellularLocation>
        <location evidence="1">Periplasm</location>
    </subcellularLocation>
</comment>
<proteinExistence type="inferred from homology"/>